<dbReference type="InterPro" id="IPR045341">
    <property type="entry name" value="DUF6532"/>
</dbReference>
<evidence type="ECO:0000313" key="3">
    <source>
        <dbReference type="Proteomes" id="UP000053989"/>
    </source>
</evidence>
<accession>A0A0C3B0Z4</accession>
<dbReference type="AlphaFoldDB" id="A0A0C3B0Z4"/>
<reference evidence="3" key="2">
    <citation type="submission" date="2015-01" db="EMBL/GenBank/DDBJ databases">
        <title>Evolutionary Origins and Diversification of the Mycorrhizal Mutualists.</title>
        <authorList>
            <consortium name="DOE Joint Genome Institute"/>
            <consortium name="Mycorrhizal Genomics Consortium"/>
            <person name="Kohler A."/>
            <person name="Kuo A."/>
            <person name="Nagy L.G."/>
            <person name="Floudas D."/>
            <person name="Copeland A."/>
            <person name="Barry K.W."/>
            <person name="Cichocki N."/>
            <person name="Veneault-Fourrey C."/>
            <person name="LaButti K."/>
            <person name="Lindquist E.A."/>
            <person name="Lipzen A."/>
            <person name="Lundell T."/>
            <person name="Morin E."/>
            <person name="Murat C."/>
            <person name="Riley R."/>
            <person name="Ohm R."/>
            <person name="Sun H."/>
            <person name="Tunlid A."/>
            <person name="Henrissat B."/>
            <person name="Grigoriev I.V."/>
            <person name="Hibbett D.S."/>
            <person name="Martin F."/>
        </authorList>
    </citation>
    <scope>NUCLEOTIDE SEQUENCE [LARGE SCALE GENOMIC DNA]</scope>
    <source>
        <strain evidence="3">Foug A</strain>
    </source>
</reference>
<keyword evidence="3" id="KW-1185">Reference proteome</keyword>
<dbReference type="Pfam" id="PF20149">
    <property type="entry name" value="DUF6532"/>
    <property type="match status" value="1"/>
</dbReference>
<dbReference type="STRING" id="1036808.A0A0C3B0Z4"/>
<dbReference type="EMBL" id="KN822004">
    <property type="protein sequence ID" value="KIM70942.1"/>
    <property type="molecule type" value="Genomic_DNA"/>
</dbReference>
<feature type="domain" description="DUF6532" evidence="1">
    <location>
        <begin position="3"/>
        <end position="121"/>
    </location>
</feature>
<protein>
    <recommendedName>
        <fullName evidence="1">DUF6532 domain-containing protein</fullName>
    </recommendedName>
</protein>
<evidence type="ECO:0000313" key="2">
    <source>
        <dbReference type="EMBL" id="KIM70942.1"/>
    </source>
</evidence>
<organism evidence="2 3">
    <name type="scientific">Scleroderma citrinum Foug A</name>
    <dbReference type="NCBI Taxonomy" id="1036808"/>
    <lineage>
        <taxon>Eukaryota</taxon>
        <taxon>Fungi</taxon>
        <taxon>Dikarya</taxon>
        <taxon>Basidiomycota</taxon>
        <taxon>Agaricomycotina</taxon>
        <taxon>Agaricomycetes</taxon>
        <taxon>Agaricomycetidae</taxon>
        <taxon>Boletales</taxon>
        <taxon>Sclerodermatineae</taxon>
        <taxon>Sclerodermataceae</taxon>
        <taxon>Scleroderma</taxon>
    </lineage>
</organism>
<dbReference type="HOGENOM" id="CLU_060373_1_0_1"/>
<gene>
    <name evidence="2" type="ORF">SCLCIDRAFT_100670</name>
</gene>
<reference evidence="2 3" key="1">
    <citation type="submission" date="2014-04" db="EMBL/GenBank/DDBJ databases">
        <authorList>
            <consortium name="DOE Joint Genome Institute"/>
            <person name="Kuo A."/>
            <person name="Kohler A."/>
            <person name="Nagy L.G."/>
            <person name="Floudas D."/>
            <person name="Copeland A."/>
            <person name="Barry K.W."/>
            <person name="Cichocki N."/>
            <person name="Veneault-Fourrey C."/>
            <person name="LaButti K."/>
            <person name="Lindquist E.A."/>
            <person name="Lipzen A."/>
            <person name="Lundell T."/>
            <person name="Morin E."/>
            <person name="Murat C."/>
            <person name="Sun H."/>
            <person name="Tunlid A."/>
            <person name="Henrissat B."/>
            <person name="Grigoriev I.V."/>
            <person name="Hibbett D.S."/>
            <person name="Martin F."/>
            <person name="Nordberg H.P."/>
            <person name="Cantor M.N."/>
            <person name="Hua S.X."/>
        </authorList>
    </citation>
    <scope>NUCLEOTIDE SEQUENCE [LARGE SCALE GENOMIC DNA]</scope>
    <source>
        <strain evidence="2 3">Foug A</strain>
    </source>
</reference>
<proteinExistence type="predicted"/>
<dbReference type="InParanoid" id="A0A0C3B0Z4"/>
<sequence>MQHYPLGTNRSCEENLVNTQELIHGAMFVRDGVELDGTTRNMASPALAGLILEFFHTGNSALTSIFPEVFTQEVPKSVVCLAATAMSTAAIDEYTITGVRQDHPFEYNTYSKVFTQFLGMQAKINTNSKHAVITRSLRIHWATTGCVLSVDSGDMITSEDDFDVILD</sequence>
<dbReference type="Proteomes" id="UP000053989">
    <property type="component" value="Unassembled WGS sequence"/>
</dbReference>
<name>A0A0C3B0Z4_9AGAM</name>
<evidence type="ECO:0000259" key="1">
    <source>
        <dbReference type="Pfam" id="PF20149"/>
    </source>
</evidence>
<dbReference type="OrthoDB" id="2670686at2759"/>